<feature type="chain" id="PRO_5046689108" evidence="1">
    <location>
        <begin position="22"/>
        <end position="124"/>
    </location>
</feature>
<dbReference type="CDD" id="cd00117">
    <property type="entry name" value="TFP"/>
    <property type="match status" value="1"/>
</dbReference>
<evidence type="ECO:0000256" key="1">
    <source>
        <dbReference type="SAM" id="SignalP"/>
    </source>
</evidence>
<proteinExistence type="predicted"/>
<accession>A0ABM1BDA4</accession>
<dbReference type="GeneID" id="106464102"/>
<sequence>MIFHAFLLLTCVFLEFSPAYMESSKGPEVEQLKCYTCKVDFSVENYSLDNECINPKDTNSQSICSPNSNYCQTEITLVGGQISTFERRCVENCFPLCTERGFGIEKSTCISCCKNNPACGPEEY</sequence>
<organism evidence="2 3">
    <name type="scientific">Limulus polyphemus</name>
    <name type="common">Atlantic horseshoe crab</name>
    <dbReference type="NCBI Taxonomy" id="6850"/>
    <lineage>
        <taxon>Eukaryota</taxon>
        <taxon>Metazoa</taxon>
        <taxon>Ecdysozoa</taxon>
        <taxon>Arthropoda</taxon>
        <taxon>Chelicerata</taxon>
        <taxon>Merostomata</taxon>
        <taxon>Xiphosura</taxon>
        <taxon>Limulidae</taxon>
        <taxon>Limulus</taxon>
    </lineage>
</organism>
<keyword evidence="1" id="KW-0732">Signal</keyword>
<protein>
    <submittedName>
        <fullName evidence="3">Uncharacterized protein LOC106464102</fullName>
    </submittedName>
</protein>
<feature type="signal peptide" evidence="1">
    <location>
        <begin position="1"/>
        <end position="21"/>
    </location>
</feature>
<dbReference type="Proteomes" id="UP000694941">
    <property type="component" value="Unplaced"/>
</dbReference>
<evidence type="ECO:0000313" key="3">
    <source>
        <dbReference type="RefSeq" id="XP_013779666.1"/>
    </source>
</evidence>
<keyword evidence="2" id="KW-1185">Reference proteome</keyword>
<evidence type="ECO:0000313" key="2">
    <source>
        <dbReference type="Proteomes" id="UP000694941"/>
    </source>
</evidence>
<name>A0ABM1BDA4_LIMPO</name>
<reference evidence="3" key="1">
    <citation type="submission" date="2025-08" db="UniProtKB">
        <authorList>
            <consortium name="RefSeq"/>
        </authorList>
    </citation>
    <scope>IDENTIFICATION</scope>
    <source>
        <tissue evidence="3">Muscle</tissue>
    </source>
</reference>
<gene>
    <name evidence="3" type="primary">LOC106464102</name>
</gene>
<dbReference type="RefSeq" id="XP_013779666.1">
    <property type="nucleotide sequence ID" value="XM_013924212.2"/>
</dbReference>